<feature type="compositionally biased region" description="Polar residues" evidence="1">
    <location>
        <begin position="363"/>
        <end position="376"/>
    </location>
</feature>
<evidence type="ECO:0000313" key="3">
    <source>
        <dbReference type="EMBL" id="OEU23705.1"/>
    </source>
</evidence>
<sequence length="448" mass="50063">MINSGAKLLFDEMEYCGTTFFGGCQYNNLTELITQMNNNDNNIDIENEEEEEEDITIIPSYHSFVNWTVFFDYEIHYIDVSNNERSHHSEDVNEDNDDALVITNEQRTDITATSASSRTKMKTSEMLRQPPRRRKDQQQQQQQDQYTYHRGDPIPAVEYLETIVLEHLSEVVGLTRRNCDDGSSSSSSSSSWNTEGYHHDFNDNELDRMMAISSDPVDLLDPDYGDCIVPVSSVITQQSDCIPVRGAIRVYLNTTGVIIDNDDNDNNNNSTMAALQLSIESGFKRLIRFGMQRDLYISVVGDDDDDEAGTNNSRTNKNEVIVKQVSFIGTRIVFDNNDDEDNGTLVARGEDDDDEGEKDNEVTTENKNGDTPTTATAKHDDGYNDYNGELSSLNLSDSTTVSSNDTTNVTGLVLGSIGLVIFALLVAMLCSAPRKQNSSNNNTTEVVN</sequence>
<gene>
    <name evidence="3" type="ORF">FRACYDRAFT_233880</name>
</gene>
<reference evidence="3 4" key="1">
    <citation type="submission" date="2016-09" db="EMBL/GenBank/DDBJ databases">
        <title>Extensive genetic diversity and differential bi-allelic expression allows diatom success in the polar Southern Ocean.</title>
        <authorList>
            <consortium name="DOE Joint Genome Institute"/>
            <person name="Mock T."/>
            <person name="Otillar R.P."/>
            <person name="Strauss J."/>
            <person name="Dupont C."/>
            <person name="Frickenhaus S."/>
            <person name="Maumus F."/>
            <person name="Mcmullan M."/>
            <person name="Sanges R."/>
            <person name="Schmutz J."/>
            <person name="Toseland A."/>
            <person name="Valas R."/>
            <person name="Veluchamy A."/>
            <person name="Ward B.J."/>
            <person name="Allen A."/>
            <person name="Barry K."/>
            <person name="Falciatore A."/>
            <person name="Ferrante M."/>
            <person name="Fortunato A.E."/>
            <person name="Gloeckner G."/>
            <person name="Gruber A."/>
            <person name="Hipkin R."/>
            <person name="Janech M."/>
            <person name="Kroth P."/>
            <person name="Leese F."/>
            <person name="Lindquist E."/>
            <person name="Lyon B.R."/>
            <person name="Martin J."/>
            <person name="Mayer C."/>
            <person name="Parker M."/>
            <person name="Quesneville H."/>
            <person name="Raymond J."/>
            <person name="Uhlig C."/>
            <person name="Valentin K.U."/>
            <person name="Worden A.Z."/>
            <person name="Armbrust E.V."/>
            <person name="Bowler C."/>
            <person name="Green B."/>
            <person name="Moulton V."/>
            <person name="Van Oosterhout C."/>
            <person name="Grigoriev I."/>
        </authorList>
    </citation>
    <scope>NUCLEOTIDE SEQUENCE [LARGE SCALE GENOMIC DNA]</scope>
    <source>
        <strain evidence="3 4">CCMP1102</strain>
    </source>
</reference>
<feature type="region of interest" description="Disordered" evidence="1">
    <location>
        <begin position="102"/>
        <end position="151"/>
    </location>
</feature>
<feature type="region of interest" description="Disordered" evidence="1">
    <location>
        <begin position="176"/>
        <end position="196"/>
    </location>
</feature>
<dbReference type="AlphaFoldDB" id="A0A1E7G000"/>
<dbReference type="OrthoDB" id="53529at2759"/>
<keyword evidence="2" id="KW-1133">Transmembrane helix</keyword>
<feature type="region of interest" description="Disordered" evidence="1">
    <location>
        <begin position="339"/>
        <end position="382"/>
    </location>
</feature>
<name>A0A1E7G000_9STRA</name>
<dbReference type="InParanoid" id="A0A1E7G000"/>
<protein>
    <submittedName>
        <fullName evidence="3">Uncharacterized protein</fullName>
    </submittedName>
</protein>
<keyword evidence="2" id="KW-0472">Membrane</keyword>
<dbReference type="KEGG" id="fcy:FRACYDRAFT_233880"/>
<feature type="compositionally biased region" description="Polar residues" evidence="1">
    <location>
        <begin position="103"/>
        <end position="118"/>
    </location>
</feature>
<accession>A0A1E7G000</accession>
<evidence type="ECO:0000256" key="2">
    <source>
        <dbReference type="SAM" id="Phobius"/>
    </source>
</evidence>
<keyword evidence="2" id="KW-0812">Transmembrane</keyword>
<dbReference type="Proteomes" id="UP000095751">
    <property type="component" value="Unassembled WGS sequence"/>
</dbReference>
<proteinExistence type="predicted"/>
<keyword evidence="4" id="KW-1185">Reference proteome</keyword>
<evidence type="ECO:0000313" key="4">
    <source>
        <dbReference type="Proteomes" id="UP000095751"/>
    </source>
</evidence>
<dbReference type="EMBL" id="KV784353">
    <property type="protein sequence ID" value="OEU23705.1"/>
    <property type="molecule type" value="Genomic_DNA"/>
</dbReference>
<evidence type="ECO:0000256" key="1">
    <source>
        <dbReference type="SAM" id="MobiDB-lite"/>
    </source>
</evidence>
<organism evidence="3 4">
    <name type="scientific">Fragilariopsis cylindrus CCMP1102</name>
    <dbReference type="NCBI Taxonomy" id="635003"/>
    <lineage>
        <taxon>Eukaryota</taxon>
        <taxon>Sar</taxon>
        <taxon>Stramenopiles</taxon>
        <taxon>Ochrophyta</taxon>
        <taxon>Bacillariophyta</taxon>
        <taxon>Bacillariophyceae</taxon>
        <taxon>Bacillariophycidae</taxon>
        <taxon>Bacillariales</taxon>
        <taxon>Bacillariaceae</taxon>
        <taxon>Fragilariopsis</taxon>
    </lineage>
</organism>
<feature type="transmembrane region" description="Helical" evidence="2">
    <location>
        <begin position="409"/>
        <end position="430"/>
    </location>
</feature>